<dbReference type="RefSeq" id="WP_344771930.1">
    <property type="nucleotide sequence ID" value="NZ_BAABAH010000001.1"/>
</dbReference>
<dbReference type="InterPro" id="IPR034768">
    <property type="entry name" value="4FE4S_WBL"/>
</dbReference>
<reference evidence="3" key="1">
    <citation type="journal article" date="2019" name="Int. J. Syst. Evol. Microbiol.">
        <title>The Global Catalogue of Microorganisms (GCM) 10K type strain sequencing project: providing services to taxonomists for standard genome sequencing and annotation.</title>
        <authorList>
            <consortium name="The Broad Institute Genomics Platform"/>
            <consortium name="The Broad Institute Genome Sequencing Center for Infectious Disease"/>
            <person name="Wu L."/>
            <person name="Ma J."/>
        </authorList>
    </citation>
    <scope>NUCLEOTIDE SEQUENCE [LARGE SCALE GENOMIC DNA]</scope>
    <source>
        <strain evidence="3">JCM 16953</strain>
    </source>
</reference>
<dbReference type="Proteomes" id="UP001501821">
    <property type="component" value="Unassembled WGS sequence"/>
</dbReference>
<comment type="caution">
    <text evidence="2">The sequence shown here is derived from an EMBL/GenBank/DDBJ whole genome shotgun (WGS) entry which is preliminary data.</text>
</comment>
<dbReference type="EMBL" id="BAABAH010000001">
    <property type="protein sequence ID" value="GAA3802851.1"/>
    <property type="molecule type" value="Genomic_DNA"/>
</dbReference>
<proteinExistence type="predicted"/>
<dbReference type="PROSITE" id="PS51674">
    <property type="entry name" value="4FE4S_WBL"/>
    <property type="match status" value="1"/>
</dbReference>
<evidence type="ECO:0000259" key="1">
    <source>
        <dbReference type="PROSITE" id="PS51674"/>
    </source>
</evidence>
<accession>A0ABP7HRX1</accession>
<keyword evidence="3" id="KW-1185">Reference proteome</keyword>
<sequence length="109" mass="11592">MSISITKTKPAHEDRFETKGVTIAFTAPTPLTPGLAWRCADHPDPEFFHPVDDAGLAAAQAFCADCPVRALCLDLGHARDEYGVWGGVLLEGGKPLAAVKKPGRPKKVA</sequence>
<evidence type="ECO:0000313" key="2">
    <source>
        <dbReference type="EMBL" id="GAA3802851.1"/>
    </source>
</evidence>
<organism evidence="2 3">
    <name type="scientific">Nocardioides panacisoli</name>
    <dbReference type="NCBI Taxonomy" id="627624"/>
    <lineage>
        <taxon>Bacteria</taxon>
        <taxon>Bacillati</taxon>
        <taxon>Actinomycetota</taxon>
        <taxon>Actinomycetes</taxon>
        <taxon>Propionibacteriales</taxon>
        <taxon>Nocardioidaceae</taxon>
        <taxon>Nocardioides</taxon>
    </lineage>
</organism>
<gene>
    <name evidence="2" type="primary">whiB7</name>
    <name evidence="2" type="ORF">GCM10022242_02290</name>
</gene>
<feature type="domain" description="4Fe-4S Wbl-type" evidence="1">
    <location>
        <begin position="38"/>
        <end position="95"/>
    </location>
</feature>
<dbReference type="Pfam" id="PF02467">
    <property type="entry name" value="Whib"/>
    <property type="match status" value="1"/>
</dbReference>
<name>A0ABP7HRX1_9ACTN</name>
<protein>
    <submittedName>
        <fullName evidence="2">Transcriptional regulator WhiB7</fullName>
    </submittedName>
</protein>
<evidence type="ECO:0000313" key="3">
    <source>
        <dbReference type="Proteomes" id="UP001501821"/>
    </source>
</evidence>